<accession>A0A834T9Y0</accession>
<keyword evidence="2" id="KW-1185">Reference proteome</keyword>
<protein>
    <submittedName>
        <fullName evidence="1">Uncharacterized protein</fullName>
    </submittedName>
</protein>
<dbReference type="Proteomes" id="UP000634136">
    <property type="component" value="Unassembled WGS sequence"/>
</dbReference>
<dbReference type="AlphaFoldDB" id="A0A834T9Y0"/>
<reference evidence="1" key="1">
    <citation type="submission" date="2020-09" db="EMBL/GenBank/DDBJ databases">
        <title>Genome-Enabled Discovery of Anthraquinone Biosynthesis in Senna tora.</title>
        <authorList>
            <person name="Kang S.-H."/>
            <person name="Pandey R.P."/>
            <person name="Lee C.-M."/>
            <person name="Sim J.-S."/>
            <person name="Jeong J.-T."/>
            <person name="Choi B.-S."/>
            <person name="Jung M."/>
            <person name="Ginzburg D."/>
            <person name="Zhao K."/>
            <person name="Won S.Y."/>
            <person name="Oh T.-J."/>
            <person name="Yu Y."/>
            <person name="Kim N.-H."/>
            <person name="Lee O.R."/>
            <person name="Lee T.-H."/>
            <person name="Bashyal P."/>
            <person name="Kim T.-S."/>
            <person name="Lee W.-H."/>
            <person name="Kawkins C."/>
            <person name="Kim C.-K."/>
            <person name="Kim J.S."/>
            <person name="Ahn B.O."/>
            <person name="Rhee S.Y."/>
            <person name="Sohng J.K."/>
        </authorList>
    </citation>
    <scope>NUCLEOTIDE SEQUENCE</scope>
    <source>
        <tissue evidence="1">Leaf</tissue>
    </source>
</reference>
<organism evidence="1 2">
    <name type="scientific">Senna tora</name>
    <dbReference type="NCBI Taxonomy" id="362788"/>
    <lineage>
        <taxon>Eukaryota</taxon>
        <taxon>Viridiplantae</taxon>
        <taxon>Streptophyta</taxon>
        <taxon>Embryophyta</taxon>
        <taxon>Tracheophyta</taxon>
        <taxon>Spermatophyta</taxon>
        <taxon>Magnoliopsida</taxon>
        <taxon>eudicotyledons</taxon>
        <taxon>Gunneridae</taxon>
        <taxon>Pentapetalae</taxon>
        <taxon>rosids</taxon>
        <taxon>fabids</taxon>
        <taxon>Fabales</taxon>
        <taxon>Fabaceae</taxon>
        <taxon>Caesalpinioideae</taxon>
        <taxon>Cassia clade</taxon>
        <taxon>Senna</taxon>
    </lineage>
</organism>
<name>A0A834T9Y0_9FABA</name>
<evidence type="ECO:0000313" key="1">
    <source>
        <dbReference type="EMBL" id="KAF7817827.1"/>
    </source>
</evidence>
<gene>
    <name evidence="1" type="ORF">G2W53_023282</name>
</gene>
<proteinExistence type="predicted"/>
<comment type="caution">
    <text evidence="1">The sequence shown here is derived from an EMBL/GenBank/DDBJ whole genome shotgun (WGS) entry which is preliminary data.</text>
</comment>
<evidence type="ECO:0000313" key="2">
    <source>
        <dbReference type="Proteomes" id="UP000634136"/>
    </source>
</evidence>
<dbReference type="EMBL" id="JAAIUW010000008">
    <property type="protein sequence ID" value="KAF7817827.1"/>
    <property type="molecule type" value="Genomic_DNA"/>
</dbReference>
<sequence length="43" mass="4801">MGDRRFAYDTLSQHVYRVDDVVDLGGTTSFPAQHMPSSSNTKI</sequence>